<comment type="caution">
    <text evidence="3">The sequence shown here is derived from an EMBL/GenBank/DDBJ whole genome shotgun (WGS) entry which is preliminary data.</text>
</comment>
<dbReference type="InterPro" id="IPR036365">
    <property type="entry name" value="PGBD-like_sf"/>
</dbReference>
<dbReference type="InterPro" id="IPR038765">
    <property type="entry name" value="Papain-like_cys_pep_sf"/>
</dbReference>
<keyword evidence="4" id="KW-1185">Reference proteome</keyword>
<dbReference type="SUPFAM" id="SSF54001">
    <property type="entry name" value="Cysteine proteinases"/>
    <property type="match status" value="1"/>
</dbReference>
<dbReference type="InterPro" id="IPR007921">
    <property type="entry name" value="CHAP_dom"/>
</dbReference>
<dbReference type="Gene3D" id="1.10.101.10">
    <property type="entry name" value="PGBD-like superfamily/PGBD"/>
    <property type="match status" value="1"/>
</dbReference>
<dbReference type="InterPro" id="IPR036366">
    <property type="entry name" value="PGBDSf"/>
</dbReference>
<name>A0A7W3N1K8_9ACTN</name>
<feature type="domain" description="Peptidase C51" evidence="2">
    <location>
        <begin position="39"/>
        <end position="132"/>
    </location>
</feature>
<dbReference type="Pfam" id="PF05257">
    <property type="entry name" value="CHAP"/>
    <property type="match status" value="1"/>
</dbReference>
<feature type="domain" description="Peptidoglycan binding-like" evidence="1">
    <location>
        <begin position="178"/>
        <end position="234"/>
    </location>
</feature>
<dbReference type="RefSeq" id="WP_182706903.1">
    <property type="nucleotide sequence ID" value="NZ_JACJII010000001.1"/>
</dbReference>
<evidence type="ECO:0000259" key="1">
    <source>
        <dbReference type="Pfam" id="PF01471"/>
    </source>
</evidence>
<sequence>MGSAKGMLDAARASLGTSGRPNKISRDYAARHGSGFLRAPWCDMAVTYWARNSNNERAVLTGGDRAYTVWHAQDFQRIGRWHTGTAANVDRAKPGDIVFFDWGQSNAIGAIDHVGVVEKALGGGRVQTIEGNTGDRCLRRVRSANHIAGYGRPAYAEDGGGGRAEPRLLRLTTPHMEGEDVEEAQRRLNVHGADPELVVDGVFGQKTDEAVRTFQQLHRLEVDGIIGSETRAALARRP</sequence>
<evidence type="ECO:0008006" key="5">
    <source>
        <dbReference type="Google" id="ProtNLM"/>
    </source>
</evidence>
<dbReference type="Gene3D" id="3.90.1720.60">
    <property type="match status" value="1"/>
</dbReference>
<accession>A0A7W3N1K8</accession>
<evidence type="ECO:0000313" key="4">
    <source>
        <dbReference type="Proteomes" id="UP000539313"/>
    </source>
</evidence>
<proteinExistence type="predicted"/>
<dbReference type="SUPFAM" id="SSF47090">
    <property type="entry name" value="PGBD-like"/>
    <property type="match status" value="1"/>
</dbReference>
<dbReference type="InterPro" id="IPR002477">
    <property type="entry name" value="Peptidoglycan-bd-like"/>
</dbReference>
<evidence type="ECO:0000259" key="2">
    <source>
        <dbReference type="Pfam" id="PF05257"/>
    </source>
</evidence>
<gene>
    <name evidence="3" type="ORF">HNR21_004722</name>
</gene>
<dbReference type="EMBL" id="JACJII010000001">
    <property type="protein sequence ID" value="MBA9005840.1"/>
    <property type="molecule type" value="Genomic_DNA"/>
</dbReference>
<dbReference type="Pfam" id="PF01471">
    <property type="entry name" value="PG_binding_1"/>
    <property type="match status" value="1"/>
</dbReference>
<organism evidence="3 4">
    <name type="scientific">Thermomonospora cellulosilytica</name>
    <dbReference type="NCBI Taxonomy" id="1411118"/>
    <lineage>
        <taxon>Bacteria</taxon>
        <taxon>Bacillati</taxon>
        <taxon>Actinomycetota</taxon>
        <taxon>Actinomycetes</taxon>
        <taxon>Streptosporangiales</taxon>
        <taxon>Thermomonosporaceae</taxon>
        <taxon>Thermomonospora</taxon>
    </lineage>
</organism>
<protein>
    <recommendedName>
        <fullName evidence="5">CHAP domain-containing protein</fullName>
    </recommendedName>
</protein>
<dbReference type="Proteomes" id="UP000539313">
    <property type="component" value="Unassembled WGS sequence"/>
</dbReference>
<reference evidence="3 4" key="1">
    <citation type="submission" date="2020-08" db="EMBL/GenBank/DDBJ databases">
        <title>Sequencing the genomes of 1000 actinobacteria strains.</title>
        <authorList>
            <person name="Klenk H.-P."/>
        </authorList>
    </citation>
    <scope>NUCLEOTIDE SEQUENCE [LARGE SCALE GENOMIC DNA]</scope>
    <source>
        <strain evidence="3 4">DSM 45823</strain>
    </source>
</reference>
<dbReference type="AlphaFoldDB" id="A0A7W3N1K8"/>
<evidence type="ECO:0000313" key="3">
    <source>
        <dbReference type="EMBL" id="MBA9005840.1"/>
    </source>
</evidence>